<keyword evidence="1 4" id="KW-0489">Methyltransferase</keyword>
<dbReference type="HAMAP" id="MF_02126">
    <property type="entry name" value="RF_methyltr_PrmC"/>
    <property type="match status" value="1"/>
</dbReference>
<name>A0A1T4L124_9FIRM</name>
<comment type="caution">
    <text evidence="4">Lacks conserved residue(s) required for the propagation of feature annotation.</text>
</comment>
<dbReference type="Pfam" id="PF13847">
    <property type="entry name" value="Methyltransf_31"/>
    <property type="match status" value="1"/>
</dbReference>
<dbReference type="GO" id="GO:0102559">
    <property type="term" value="F:peptide chain release factor N(5)-glutamine methyltransferase activity"/>
    <property type="evidence" value="ECO:0007669"/>
    <property type="project" value="UniProtKB-EC"/>
</dbReference>
<dbReference type="Gene3D" id="3.40.50.150">
    <property type="entry name" value="Vaccinia Virus protein VP39"/>
    <property type="match status" value="1"/>
</dbReference>
<proteinExistence type="inferred from homology"/>
<dbReference type="EC" id="2.1.1.297" evidence="4"/>
<dbReference type="Pfam" id="PF17827">
    <property type="entry name" value="PrmC_N"/>
    <property type="match status" value="1"/>
</dbReference>
<dbReference type="Gene3D" id="1.10.8.10">
    <property type="entry name" value="DNA helicase RuvA subunit, C-terminal domain"/>
    <property type="match status" value="1"/>
</dbReference>
<dbReference type="InterPro" id="IPR029063">
    <property type="entry name" value="SAM-dependent_MTases_sf"/>
</dbReference>
<gene>
    <name evidence="4" type="primary">prmC</name>
    <name evidence="7" type="ORF">SAMN02745118_00985</name>
</gene>
<accession>A0A1T4L124</accession>
<feature type="binding site" evidence="4">
    <location>
        <position position="153"/>
    </location>
    <ligand>
        <name>S-adenosyl-L-methionine</name>
        <dbReference type="ChEBI" id="CHEBI:59789"/>
    </ligand>
</feature>
<dbReference type="Proteomes" id="UP000190625">
    <property type="component" value="Unassembled WGS sequence"/>
</dbReference>
<evidence type="ECO:0000259" key="5">
    <source>
        <dbReference type="Pfam" id="PF13847"/>
    </source>
</evidence>
<dbReference type="PANTHER" id="PTHR18895">
    <property type="entry name" value="HEMK METHYLTRANSFERASE"/>
    <property type="match status" value="1"/>
</dbReference>
<feature type="domain" description="Release factor glutamine methyltransferase N-terminal" evidence="6">
    <location>
        <begin position="9"/>
        <end position="79"/>
    </location>
</feature>
<feature type="domain" description="Methyltransferase" evidence="5">
    <location>
        <begin position="117"/>
        <end position="200"/>
    </location>
</feature>
<dbReference type="InterPro" id="IPR004556">
    <property type="entry name" value="HemK-like"/>
</dbReference>
<dbReference type="CDD" id="cd02440">
    <property type="entry name" value="AdoMet_MTases"/>
    <property type="match status" value="1"/>
</dbReference>
<dbReference type="EMBL" id="FUWM01000007">
    <property type="protein sequence ID" value="SJZ48405.1"/>
    <property type="molecule type" value="Genomic_DNA"/>
</dbReference>
<evidence type="ECO:0000256" key="3">
    <source>
        <dbReference type="ARBA" id="ARBA00022691"/>
    </source>
</evidence>
<dbReference type="SUPFAM" id="SSF53335">
    <property type="entry name" value="S-adenosyl-L-methionine-dependent methyltransferases"/>
    <property type="match status" value="1"/>
</dbReference>
<keyword evidence="2 4" id="KW-0808">Transferase</keyword>
<dbReference type="GO" id="GO:0003676">
    <property type="term" value="F:nucleic acid binding"/>
    <property type="evidence" value="ECO:0007669"/>
    <property type="project" value="InterPro"/>
</dbReference>
<dbReference type="NCBIfam" id="TIGR00536">
    <property type="entry name" value="hemK_fam"/>
    <property type="match status" value="1"/>
</dbReference>
<evidence type="ECO:0000256" key="1">
    <source>
        <dbReference type="ARBA" id="ARBA00022603"/>
    </source>
</evidence>
<reference evidence="8" key="1">
    <citation type="submission" date="2017-02" db="EMBL/GenBank/DDBJ databases">
        <authorList>
            <person name="Varghese N."/>
            <person name="Submissions S."/>
        </authorList>
    </citation>
    <scope>NUCLEOTIDE SEQUENCE [LARGE SCALE GENOMIC DNA]</scope>
    <source>
        <strain evidence="8">ATCC BAA-73</strain>
    </source>
</reference>
<dbReference type="InterPro" id="IPR040758">
    <property type="entry name" value="PrmC_N"/>
</dbReference>
<dbReference type="OrthoDB" id="9800643at2"/>
<dbReference type="GO" id="GO:0032259">
    <property type="term" value="P:methylation"/>
    <property type="evidence" value="ECO:0007669"/>
    <property type="project" value="UniProtKB-KW"/>
</dbReference>
<dbReference type="RefSeq" id="WP_078809479.1">
    <property type="nucleotide sequence ID" value="NZ_FUWM01000007.1"/>
</dbReference>
<comment type="similarity">
    <text evidence="4">Belongs to the protein N5-glutamine methyltransferase family. PrmC subfamily.</text>
</comment>
<organism evidence="7 8">
    <name type="scientific">Selenihalanaerobacter shriftii</name>
    <dbReference type="NCBI Taxonomy" id="142842"/>
    <lineage>
        <taxon>Bacteria</taxon>
        <taxon>Bacillati</taxon>
        <taxon>Bacillota</taxon>
        <taxon>Clostridia</taxon>
        <taxon>Halanaerobiales</taxon>
        <taxon>Halobacteroidaceae</taxon>
        <taxon>Selenihalanaerobacter</taxon>
    </lineage>
</organism>
<evidence type="ECO:0000259" key="6">
    <source>
        <dbReference type="Pfam" id="PF17827"/>
    </source>
</evidence>
<comment type="catalytic activity">
    <reaction evidence="4">
        <text>L-glutaminyl-[peptide chain release factor] + S-adenosyl-L-methionine = N(5)-methyl-L-glutaminyl-[peptide chain release factor] + S-adenosyl-L-homocysteine + H(+)</text>
        <dbReference type="Rhea" id="RHEA:42896"/>
        <dbReference type="Rhea" id="RHEA-COMP:10271"/>
        <dbReference type="Rhea" id="RHEA-COMP:10272"/>
        <dbReference type="ChEBI" id="CHEBI:15378"/>
        <dbReference type="ChEBI" id="CHEBI:30011"/>
        <dbReference type="ChEBI" id="CHEBI:57856"/>
        <dbReference type="ChEBI" id="CHEBI:59789"/>
        <dbReference type="ChEBI" id="CHEBI:61891"/>
        <dbReference type="EC" id="2.1.1.297"/>
    </reaction>
</comment>
<dbReference type="InterPro" id="IPR050320">
    <property type="entry name" value="N5-glutamine_MTase"/>
</dbReference>
<dbReference type="PROSITE" id="PS00092">
    <property type="entry name" value="N6_MTASE"/>
    <property type="match status" value="1"/>
</dbReference>
<dbReference type="STRING" id="142842.SAMN02745118_00985"/>
<evidence type="ECO:0000313" key="7">
    <source>
        <dbReference type="EMBL" id="SJZ48405.1"/>
    </source>
</evidence>
<dbReference type="AlphaFoldDB" id="A0A1T4L124"/>
<evidence type="ECO:0000313" key="8">
    <source>
        <dbReference type="Proteomes" id="UP000190625"/>
    </source>
</evidence>
<keyword evidence="8" id="KW-1185">Reference proteome</keyword>
<sequence length="295" mass="33853">MQERLNIKEILNRTTEHFEEYGIQTPRLDAEVLLSNLLGIERIELYVNFDRPLEKEEIDEYRQRVIERSKHIPVAYIIGHWEFMSLDFKVNQDVLIPRPETEHLVETISQHIRDNTKESLTVVDLCTGSGAVIISLAVELKDTTKQINYIATDISEEALKIAKENAKHHGVIGQIKFLQGDLLKPIKNLDEEVDILLSNPPYIPDEELQQLQPELEYEPEIALKGGEDGLEFYRRIIDQSANILAEDGLVALEVGDQQATDVQKLLLKKNFTRIKVLDDYAEIPRVVLGHNNLED</sequence>
<keyword evidence="3 4" id="KW-0949">S-adenosyl-L-methionine</keyword>
<evidence type="ECO:0000256" key="2">
    <source>
        <dbReference type="ARBA" id="ARBA00022679"/>
    </source>
</evidence>
<feature type="binding site" evidence="4">
    <location>
        <begin position="199"/>
        <end position="202"/>
    </location>
    <ligand>
        <name>substrate</name>
    </ligand>
</feature>
<dbReference type="NCBIfam" id="TIGR03534">
    <property type="entry name" value="RF_mod_PrmC"/>
    <property type="match status" value="1"/>
</dbReference>
<evidence type="ECO:0000256" key="4">
    <source>
        <dbReference type="HAMAP-Rule" id="MF_02126"/>
    </source>
</evidence>
<dbReference type="PANTHER" id="PTHR18895:SF74">
    <property type="entry name" value="MTRF1L RELEASE FACTOR GLUTAMINE METHYLTRANSFERASE"/>
    <property type="match status" value="1"/>
</dbReference>
<comment type="function">
    <text evidence="4">Methylates the class 1 translation termination release factors RF1/PrfA and RF2/PrfB on the glutamine residue of the universally conserved GGQ motif.</text>
</comment>
<dbReference type="InterPro" id="IPR002052">
    <property type="entry name" value="DNA_methylase_N6_adenine_CS"/>
</dbReference>
<feature type="binding site" evidence="4">
    <location>
        <position position="199"/>
    </location>
    <ligand>
        <name>S-adenosyl-L-methionine</name>
        <dbReference type="ChEBI" id="CHEBI:59789"/>
    </ligand>
</feature>
<dbReference type="InterPro" id="IPR025714">
    <property type="entry name" value="Methyltranfer_dom"/>
</dbReference>
<dbReference type="InterPro" id="IPR019874">
    <property type="entry name" value="RF_methyltr_PrmC"/>
</dbReference>
<protein>
    <recommendedName>
        <fullName evidence="4">Release factor glutamine methyltransferase</fullName>
        <shortName evidence="4">RF MTase</shortName>
        <ecNumber evidence="4">2.1.1.297</ecNumber>
    </recommendedName>
    <alternativeName>
        <fullName evidence="4">N5-glutamine methyltransferase PrmC</fullName>
    </alternativeName>
    <alternativeName>
        <fullName evidence="4">Protein-(glutamine-N5) MTase PrmC</fullName>
    </alternativeName>
    <alternativeName>
        <fullName evidence="4">Protein-glutamine N-methyltransferase PrmC</fullName>
    </alternativeName>
</protein>